<sequence length="140" mass="15921">MPLFVEVTIRMAVIRAVLLLHFSAFVIGALKFIRPPWCIEPWTFEPKSAECVLQFESLGIKDDEVKDDICISFGFAFDPKRLSCIRYNGFCKLIYECFLFTSLNLQTPAAPHSNRDSSFIFLYIVCSPLIEAFAHINSAS</sequence>
<dbReference type="AlphaFoldDB" id="A0A0M3HRJ9"/>
<evidence type="ECO:0000313" key="3">
    <source>
        <dbReference type="WBParaSite" id="ALUE_0000494501-mRNA-1"/>
    </source>
</evidence>
<keyword evidence="1" id="KW-0472">Membrane</keyword>
<evidence type="ECO:0000313" key="2">
    <source>
        <dbReference type="Proteomes" id="UP000036681"/>
    </source>
</evidence>
<keyword evidence="1" id="KW-0812">Transmembrane</keyword>
<keyword evidence="1" id="KW-1133">Transmembrane helix</keyword>
<accession>A0A0M3HRJ9</accession>
<organism evidence="2 3">
    <name type="scientific">Ascaris lumbricoides</name>
    <name type="common">Giant roundworm</name>
    <dbReference type="NCBI Taxonomy" id="6252"/>
    <lineage>
        <taxon>Eukaryota</taxon>
        <taxon>Metazoa</taxon>
        <taxon>Ecdysozoa</taxon>
        <taxon>Nematoda</taxon>
        <taxon>Chromadorea</taxon>
        <taxon>Rhabditida</taxon>
        <taxon>Spirurina</taxon>
        <taxon>Ascaridomorpha</taxon>
        <taxon>Ascaridoidea</taxon>
        <taxon>Ascarididae</taxon>
        <taxon>Ascaris</taxon>
    </lineage>
</organism>
<feature type="transmembrane region" description="Helical" evidence="1">
    <location>
        <begin position="12"/>
        <end position="33"/>
    </location>
</feature>
<reference evidence="3" key="1">
    <citation type="submission" date="2016-05" db="UniProtKB">
        <authorList>
            <consortium name="WormBaseParasite"/>
        </authorList>
    </citation>
    <scope>IDENTIFICATION</scope>
</reference>
<keyword evidence="2" id="KW-1185">Reference proteome</keyword>
<dbReference type="Proteomes" id="UP000036681">
    <property type="component" value="Unplaced"/>
</dbReference>
<evidence type="ECO:0000256" key="1">
    <source>
        <dbReference type="SAM" id="Phobius"/>
    </source>
</evidence>
<protein>
    <submittedName>
        <fullName evidence="3">Secreted protein</fullName>
    </submittedName>
</protein>
<dbReference type="WBParaSite" id="ALUE_0000494501-mRNA-1">
    <property type="protein sequence ID" value="ALUE_0000494501-mRNA-1"/>
    <property type="gene ID" value="ALUE_0000494501"/>
</dbReference>
<proteinExistence type="predicted"/>
<name>A0A0M3HRJ9_ASCLU</name>